<feature type="chain" id="PRO_5039233868" description="DUF3558 domain-containing protein" evidence="2">
    <location>
        <begin position="30"/>
        <end position="211"/>
    </location>
</feature>
<feature type="region of interest" description="Disordered" evidence="1">
    <location>
        <begin position="27"/>
        <end position="76"/>
    </location>
</feature>
<feature type="compositionally biased region" description="Polar residues" evidence="1">
    <location>
        <begin position="50"/>
        <end position="60"/>
    </location>
</feature>
<evidence type="ECO:0000256" key="2">
    <source>
        <dbReference type="SAM" id="SignalP"/>
    </source>
</evidence>
<accession>A0A7G1KU51</accession>
<evidence type="ECO:0000313" key="3">
    <source>
        <dbReference type="EMBL" id="BCK58451.1"/>
    </source>
</evidence>
<gene>
    <name evidence="3" type="ORF">NWFMUON74_62230</name>
</gene>
<dbReference type="AlphaFoldDB" id="A0A7G1KU51"/>
<protein>
    <recommendedName>
        <fullName evidence="5">DUF3558 domain-containing protein</fullName>
    </recommendedName>
</protein>
<evidence type="ECO:0008006" key="5">
    <source>
        <dbReference type="Google" id="ProtNLM"/>
    </source>
</evidence>
<evidence type="ECO:0000313" key="4">
    <source>
        <dbReference type="Proteomes" id="UP000516173"/>
    </source>
</evidence>
<dbReference type="KEGG" id="nwl:NWFMUON74_62230"/>
<keyword evidence="4" id="KW-1185">Reference proteome</keyword>
<dbReference type="EMBL" id="AP023396">
    <property type="protein sequence ID" value="BCK58451.1"/>
    <property type="molecule type" value="Genomic_DNA"/>
</dbReference>
<reference evidence="3 4" key="1">
    <citation type="submission" date="2020-08" db="EMBL/GenBank/DDBJ databases">
        <title>Genome Sequencing of Nocardia wallacei strain FMUON74 and assembly.</title>
        <authorList>
            <person name="Toyokawa M."/>
            <person name="Uesaka K."/>
        </authorList>
    </citation>
    <scope>NUCLEOTIDE SEQUENCE [LARGE SCALE GENOMIC DNA]</scope>
    <source>
        <strain evidence="3 4">FMUON74</strain>
    </source>
</reference>
<sequence length="211" mass="22348">MKHANLGAYCVAIAAVAMLAAGCTSGQGASNESDTLSSSSLSPSAEATRQAPQPTLTAQALQPPEQHPAPGRTAVVFDPCTWIPDDSIVKAGFDPNSRTRGSDQTGVQTFLACRFSSQPRLLTVMSGNVTWDEDLQKNSSRSEPISVNGREAMWVHDPGIRRGCEIHMRTKVGFVDLLTTLTVDGAVQGLRPCDGLLEIATAIEPSIGKDN</sequence>
<organism evidence="3 4">
    <name type="scientific">Nocardia wallacei</name>
    <dbReference type="NCBI Taxonomy" id="480035"/>
    <lineage>
        <taxon>Bacteria</taxon>
        <taxon>Bacillati</taxon>
        <taxon>Actinomycetota</taxon>
        <taxon>Actinomycetes</taxon>
        <taxon>Mycobacteriales</taxon>
        <taxon>Nocardiaceae</taxon>
        <taxon>Nocardia</taxon>
    </lineage>
</organism>
<evidence type="ECO:0000256" key="1">
    <source>
        <dbReference type="SAM" id="MobiDB-lite"/>
    </source>
</evidence>
<feature type="signal peptide" evidence="2">
    <location>
        <begin position="1"/>
        <end position="29"/>
    </location>
</feature>
<dbReference type="GeneID" id="80350628"/>
<feature type="compositionally biased region" description="Low complexity" evidence="1">
    <location>
        <begin position="30"/>
        <end position="48"/>
    </location>
</feature>
<proteinExistence type="predicted"/>
<dbReference type="PROSITE" id="PS51257">
    <property type="entry name" value="PROKAR_LIPOPROTEIN"/>
    <property type="match status" value="1"/>
</dbReference>
<dbReference type="InterPro" id="IPR024520">
    <property type="entry name" value="DUF3558"/>
</dbReference>
<dbReference type="Proteomes" id="UP000516173">
    <property type="component" value="Chromosome"/>
</dbReference>
<dbReference type="RefSeq" id="WP_187685200.1">
    <property type="nucleotide sequence ID" value="NZ_AP023396.1"/>
</dbReference>
<keyword evidence="2" id="KW-0732">Signal</keyword>
<name>A0A7G1KU51_9NOCA</name>
<dbReference type="Pfam" id="PF12079">
    <property type="entry name" value="DUF3558"/>
    <property type="match status" value="1"/>
</dbReference>